<dbReference type="PROSITE" id="PS50110">
    <property type="entry name" value="RESPONSE_REGULATORY"/>
    <property type="match status" value="1"/>
</dbReference>
<evidence type="ECO:0000313" key="5">
    <source>
        <dbReference type="Proteomes" id="UP000199045"/>
    </source>
</evidence>
<keyword evidence="1" id="KW-0597">Phosphoprotein</keyword>
<dbReference type="AlphaFoldDB" id="A0A1G7GZU0"/>
<feature type="domain" description="Response regulatory" evidence="2">
    <location>
        <begin position="5"/>
        <end position="119"/>
    </location>
</feature>
<dbReference type="InterPro" id="IPR046947">
    <property type="entry name" value="LytR-like"/>
</dbReference>
<feature type="modified residue" description="4-aspartylphosphate" evidence="1">
    <location>
        <position position="59"/>
    </location>
</feature>
<dbReference type="Gene3D" id="3.40.50.2300">
    <property type="match status" value="1"/>
</dbReference>
<evidence type="ECO:0000313" key="4">
    <source>
        <dbReference type="EMBL" id="SDE93690.1"/>
    </source>
</evidence>
<keyword evidence="4" id="KW-0238">DNA-binding</keyword>
<dbReference type="SMART" id="SM00448">
    <property type="entry name" value="REC"/>
    <property type="match status" value="1"/>
</dbReference>
<dbReference type="RefSeq" id="WP_089828404.1">
    <property type="nucleotide sequence ID" value="NZ_FNBN01000001.1"/>
</dbReference>
<dbReference type="EMBL" id="FNBN01000001">
    <property type="protein sequence ID" value="SDE93690.1"/>
    <property type="molecule type" value="Genomic_DNA"/>
</dbReference>
<evidence type="ECO:0000259" key="2">
    <source>
        <dbReference type="PROSITE" id="PS50110"/>
    </source>
</evidence>
<protein>
    <submittedName>
        <fullName evidence="4">DNA-binding response regulator, LytR/AlgR family</fullName>
    </submittedName>
</protein>
<evidence type="ECO:0000256" key="1">
    <source>
        <dbReference type="PROSITE-ProRule" id="PRU00169"/>
    </source>
</evidence>
<dbReference type="OrthoDB" id="2168082at2"/>
<dbReference type="InterPro" id="IPR001789">
    <property type="entry name" value="Sig_transdc_resp-reg_receiver"/>
</dbReference>
<dbReference type="GO" id="GO:0003677">
    <property type="term" value="F:DNA binding"/>
    <property type="evidence" value="ECO:0007669"/>
    <property type="project" value="UniProtKB-KW"/>
</dbReference>
<dbReference type="SMART" id="SM00850">
    <property type="entry name" value="LytTR"/>
    <property type="match status" value="1"/>
</dbReference>
<dbReference type="Proteomes" id="UP000199045">
    <property type="component" value="Unassembled WGS sequence"/>
</dbReference>
<dbReference type="Pfam" id="PF04397">
    <property type="entry name" value="LytTR"/>
    <property type="match status" value="1"/>
</dbReference>
<evidence type="ECO:0000259" key="3">
    <source>
        <dbReference type="PROSITE" id="PS50930"/>
    </source>
</evidence>
<organism evidence="4 5">
    <name type="scientific">Chitinophaga filiformis</name>
    <name type="common">Myxococcus filiformis</name>
    <name type="synonym">Flexibacter filiformis</name>
    <dbReference type="NCBI Taxonomy" id="104663"/>
    <lineage>
        <taxon>Bacteria</taxon>
        <taxon>Pseudomonadati</taxon>
        <taxon>Bacteroidota</taxon>
        <taxon>Chitinophagia</taxon>
        <taxon>Chitinophagales</taxon>
        <taxon>Chitinophagaceae</taxon>
        <taxon>Chitinophaga</taxon>
    </lineage>
</organism>
<accession>A0A1G7GZU0</accession>
<dbReference type="Pfam" id="PF00072">
    <property type="entry name" value="Response_reg"/>
    <property type="match status" value="1"/>
</dbReference>
<name>A0A1G7GZU0_CHIFI</name>
<dbReference type="GO" id="GO:0000156">
    <property type="term" value="F:phosphorelay response regulator activity"/>
    <property type="evidence" value="ECO:0007669"/>
    <property type="project" value="InterPro"/>
</dbReference>
<gene>
    <name evidence="4" type="ORF">SAMN04488121_101238</name>
</gene>
<dbReference type="SUPFAM" id="SSF52172">
    <property type="entry name" value="CheY-like"/>
    <property type="match status" value="1"/>
</dbReference>
<dbReference type="PANTHER" id="PTHR37299">
    <property type="entry name" value="TRANSCRIPTIONAL REGULATOR-RELATED"/>
    <property type="match status" value="1"/>
</dbReference>
<dbReference type="PANTHER" id="PTHR37299:SF1">
    <property type="entry name" value="STAGE 0 SPORULATION PROTEIN A HOMOLOG"/>
    <property type="match status" value="1"/>
</dbReference>
<dbReference type="InterPro" id="IPR007492">
    <property type="entry name" value="LytTR_DNA-bd_dom"/>
</dbReference>
<dbReference type="Gene3D" id="2.40.50.1020">
    <property type="entry name" value="LytTr DNA-binding domain"/>
    <property type="match status" value="1"/>
</dbReference>
<dbReference type="PROSITE" id="PS50930">
    <property type="entry name" value="HTH_LYTTR"/>
    <property type="match status" value="1"/>
</dbReference>
<dbReference type="InterPro" id="IPR011006">
    <property type="entry name" value="CheY-like_superfamily"/>
</dbReference>
<sequence>MKNIRIVVVEDEAATARSLIHILNEADQHITVVKTLGAVSDAVTWFNDHPDFYDLIFMDIRLADGLSFDIFKHTTMSRPVVFVTAFNDYAITAFKNNGIDYILKPFDPDEIKSALDKYKNWTGAAERPDGPALVELLAQIGNLTKSYKKSFLVHYRDKLIPLETAKIAWFYTANEVVYLRTIDDKQYIIESTMEQLEQQLDPTLFLRVSRQFILNRNAIIEAEFYFNGRLLVKVKPQPDEHIIISKAKSVEFKKWMNS</sequence>
<dbReference type="STRING" id="104663.SAMN04488121_101238"/>
<proteinExistence type="predicted"/>
<reference evidence="5" key="1">
    <citation type="submission" date="2016-10" db="EMBL/GenBank/DDBJ databases">
        <authorList>
            <person name="Varghese N."/>
            <person name="Submissions S."/>
        </authorList>
    </citation>
    <scope>NUCLEOTIDE SEQUENCE [LARGE SCALE GENOMIC DNA]</scope>
    <source>
        <strain evidence="5">DSM 527</strain>
    </source>
</reference>
<feature type="domain" description="HTH LytTR-type" evidence="3">
    <location>
        <begin position="151"/>
        <end position="258"/>
    </location>
</feature>